<gene>
    <name evidence="1" type="ORF">NPIL_596601</name>
</gene>
<protein>
    <submittedName>
        <fullName evidence="1">Uncharacterized protein</fullName>
    </submittedName>
</protein>
<evidence type="ECO:0000313" key="1">
    <source>
        <dbReference type="EMBL" id="GFU04186.1"/>
    </source>
</evidence>
<reference evidence="1" key="1">
    <citation type="submission" date="2020-08" db="EMBL/GenBank/DDBJ databases">
        <title>Multicomponent nature underlies the extraordinary mechanical properties of spider dragline silk.</title>
        <authorList>
            <person name="Kono N."/>
            <person name="Nakamura H."/>
            <person name="Mori M."/>
            <person name="Yoshida Y."/>
            <person name="Ohtoshi R."/>
            <person name="Malay A.D."/>
            <person name="Moran D.A.P."/>
            <person name="Tomita M."/>
            <person name="Numata K."/>
            <person name="Arakawa K."/>
        </authorList>
    </citation>
    <scope>NUCLEOTIDE SEQUENCE</scope>
</reference>
<sequence length="111" mass="12784">MLCDDDDDEEIGKGAKTKLQKINETITYLDKEHTVIKELLNMFQVTMFNLQVEQLFLLSMSSSQITKLENQTCKKEKANDTLILCKQHDTSDTIANIHSEPNLEQLFLDFS</sequence>
<dbReference type="GO" id="GO:0006366">
    <property type="term" value="P:transcription by RNA polymerase II"/>
    <property type="evidence" value="ECO:0007669"/>
    <property type="project" value="InterPro"/>
</dbReference>
<dbReference type="Proteomes" id="UP000887013">
    <property type="component" value="Unassembled WGS sequence"/>
</dbReference>
<dbReference type="EMBL" id="BMAW01123625">
    <property type="protein sequence ID" value="GFU04186.1"/>
    <property type="molecule type" value="Genomic_DNA"/>
</dbReference>
<dbReference type="GO" id="GO:0006384">
    <property type="term" value="P:transcription initiation at RNA polymerase III promoter"/>
    <property type="evidence" value="ECO:0007669"/>
    <property type="project" value="InterPro"/>
</dbReference>
<dbReference type="GO" id="GO:0005634">
    <property type="term" value="C:nucleus"/>
    <property type="evidence" value="ECO:0007669"/>
    <property type="project" value="InterPro"/>
</dbReference>
<accession>A0A8X6Q631</accession>
<name>A0A8X6Q631_NEPPI</name>
<comment type="caution">
    <text evidence="1">The sequence shown here is derived from an EMBL/GenBank/DDBJ whole genome shotgun (WGS) entry which is preliminary data.</text>
</comment>
<organism evidence="1 2">
    <name type="scientific">Nephila pilipes</name>
    <name type="common">Giant wood spider</name>
    <name type="synonym">Nephila maculata</name>
    <dbReference type="NCBI Taxonomy" id="299642"/>
    <lineage>
        <taxon>Eukaryota</taxon>
        <taxon>Metazoa</taxon>
        <taxon>Ecdysozoa</taxon>
        <taxon>Arthropoda</taxon>
        <taxon>Chelicerata</taxon>
        <taxon>Arachnida</taxon>
        <taxon>Araneae</taxon>
        <taxon>Araneomorphae</taxon>
        <taxon>Entelegynae</taxon>
        <taxon>Araneoidea</taxon>
        <taxon>Nephilidae</taxon>
        <taxon>Nephila</taxon>
    </lineage>
</organism>
<dbReference type="Pfam" id="PF15497">
    <property type="entry name" value="SNAPC5"/>
    <property type="match status" value="1"/>
</dbReference>
<dbReference type="AlphaFoldDB" id="A0A8X6Q631"/>
<evidence type="ECO:0000313" key="2">
    <source>
        <dbReference type="Proteomes" id="UP000887013"/>
    </source>
</evidence>
<proteinExistence type="predicted"/>
<keyword evidence="2" id="KW-1185">Reference proteome</keyword>
<dbReference type="InterPro" id="IPR029138">
    <property type="entry name" value="SNAPC5"/>
</dbReference>